<keyword evidence="2" id="KW-1185">Reference proteome</keyword>
<dbReference type="InterPro" id="IPR002110">
    <property type="entry name" value="Ankyrin_rpt"/>
</dbReference>
<gene>
    <name evidence="1" type="ORF">Lsan_2700</name>
</gene>
<dbReference type="InterPro" id="IPR036770">
    <property type="entry name" value="Ankyrin_rpt-contain_sf"/>
</dbReference>
<dbReference type="STRING" id="45074.Lsan_2700"/>
<evidence type="ECO:0000313" key="1">
    <source>
        <dbReference type="EMBL" id="KTD56540.1"/>
    </source>
</evidence>
<dbReference type="RefSeq" id="WP_065236311.1">
    <property type="nucleotide sequence ID" value="NZ_CAAAIH010000019.1"/>
</dbReference>
<name>A0A0W0YHZ5_9GAMM</name>
<evidence type="ECO:0000313" key="2">
    <source>
        <dbReference type="Proteomes" id="UP000054703"/>
    </source>
</evidence>
<sequence>METALQFSHLNSLNYYLETLANDDLHDIVSKAAWFGALDVFQYLEKQVPNKLQSIIETHFSYYYNQAAQSNQLDILKYLEQKAPKKLEQMIEANKYFDGFFWAAYHGHLDILIHLTEKAPEKLEVMATASNFSAFREAASQKKLQVVKFLAEKIPHKLNEMLAASEFYALRYAAANNGEEVIQYLLSYPSTFAYAESHTREYNGSVWDFMMRKLSTLRTQQQEAEATNLDTVFDVASDEEAKLLFYIARNLIRRNDTILIDDLHFLLGIPAVKALAHTAVTLHQQPNELLRLALSVGNQEATTVLLNIPAVQHLAEQSNYYRQELQGRFNLRTLAADRESAMTALTQGEQQQLQAMAKRYQPLLKQAGVDEVMSHLRNTLQVHYEAHPATISIQKKGHNKKLILPLEWKSFKNLHLFPRQKAQAFKAYYQNKAHTAWRYLSKPNPWMHQDASYVNINEARTERWSTFEEYQSLISLFYLAAIDKKTPCADEHTFETRLEHFIDELAYIGRAHNWDKSRLKNNGQQEQYDDLEGDRPSCFSGVKRRLFQSVLGHPLLKVLTVDVIQIEINEFLFKNFKKAINPGNRFALKKAWDKGIEGEDLSEEDTKLIQSLNISLEQQQAFKKYLSSKYGPSFATNLSFTRQVNNAFLLTSTITSHLFKHGSLMVEFFSKLQTSEEQGERTTLNPQGFFAAYISQTQNTEAPASSLAPKQ</sequence>
<dbReference type="EMBL" id="LNYU01000081">
    <property type="protein sequence ID" value="KTD56540.1"/>
    <property type="molecule type" value="Genomic_DNA"/>
</dbReference>
<reference evidence="1 2" key="1">
    <citation type="submission" date="2015-11" db="EMBL/GenBank/DDBJ databases">
        <title>Genomic analysis of 38 Legionella species identifies large and diverse effector repertoires.</title>
        <authorList>
            <person name="Burstein D."/>
            <person name="Amaro F."/>
            <person name="Zusman T."/>
            <person name="Lifshitz Z."/>
            <person name="Cohen O."/>
            <person name="Gilbert J.A."/>
            <person name="Pupko T."/>
            <person name="Shuman H.A."/>
            <person name="Segal G."/>
        </authorList>
    </citation>
    <scope>NUCLEOTIDE SEQUENCE [LARGE SCALE GENOMIC DNA]</scope>
    <source>
        <strain evidence="1 2">SC-63-C7</strain>
    </source>
</reference>
<organism evidence="1 2">
    <name type="scientific">Legionella santicrucis</name>
    <dbReference type="NCBI Taxonomy" id="45074"/>
    <lineage>
        <taxon>Bacteria</taxon>
        <taxon>Pseudomonadati</taxon>
        <taxon>Pseudomonadota</taxon>
        <taxon>Gammaproteobacteria</taxon>
        <taxon>Legionellales</taxon>
        <taxon>Legionellaceae</taxon>
        <taxon>Legionella</taxon>
    </lineage>
</organism>
<dbReference type="InterPro" id="IPR052050">
    <property type="entry name" value="SecEffector_AnkRepeat"/>
</dbReference>
<dbReference type="PATRIC" id="fig|45074.5.peg.2907"/>
<proteinExistence type="predicted"/>
<dbReference type="PANTHER" id="PTHR46586">
    <property type="entry name" value="ANKYRIN REPEAT-CONTAINING PROTEIN"/>
    <property type="match status" value="1"/>
</dbReference>
<comment type="caution">
    <text evidence="1">The sequence shown here is derived from an EMBL/GenBank/DDBJ whole genome shotgun (WGS) entry which is preliminary data.</text>
</comment>
<dbReference type="Proteomes" id="UP000054703">
    <property type="component" value="Unassembled WGS sequence"/>
</dbReference>
<dbReference type="PANTHER" id="PTHR46586:SF3">
    <property type="entry name" value="ANKYRIN REPEAT-CONTAINING PROTEIN"/>
    <property type="match status" value="1"/>
</dbReference>
<dbReference type="SUPFAM" id="SSF140860">
    <property type="entry name" value="Pseudo ankyrin repeat-like"/>
    <property type="match status" value="2"/>
</dbReference>
<dbReference type="SMART" id="SM00248">
    <property type="entry name" value="ANK"/>
    <property type="match status" value="3"/>
</dbReference>
<dbReference type="OrthoDB" id="5649599at2"/>
<protein>
    <recommendedName>
        <fullName evidence="3">Ankyrin repeat protein</fullName>
    </recommendedName>
</protein>
<accession>A0A0W0YHZ5</accession>
<dbReference type="Gene3D" id="1.25.40.20">
    <property type="entry name" value="Ankyrin repeat-containing domain"/>
    <property type="match status" value="1"/>
</dbReference>
<evidence type="ECO:0008006" key="3">
    <source>
        <dbReference type="Google" id="ProtNLM"/>
    </source>
</evidence>
<dbReference type="AlphaFoldDB" id="A0A0W0YHZ5"/>